<organism evidence="3">
    <name type="scientific">Mucochytrium quahogii</name>
    <dbReference type="NCBI Taxonomy" id="96639"/>
    <lineage>
        <taxon>Eukaryota</taxon>
        <taxon>Sar</taxon>
        <taxon>Stramenopiles</taxon>
        <taxon>Bigyra</taxon>
        <taxon>Labyrinthulomycetes</taxon>
        <taxon>Thraustochytrida</taxon>
        <taxon>Thraustochytriidae</taxon>
        <taxon>Mucochytrium</taxon>
    </lineage>
</organism>
<dbReference type="AlphaFoldDB" id="A0A7S2RRK8"/>
<reference evidence="3" key="1">
    <citation type="submission" date="2021-01" db="EMBL/GenBank/DDBJ databases">
        <authorList>
            <person name="Corre E."/>
            <person name="Pelletier E."/>
            <person name="Niang G."/>
            <person name="Scheremetjew M."/>
            <person name="Finn R."/>
            <person name="Kale V."/>
            <person name="Holt S."/>
            <person name="Cochrane G."/>
            <person name="Meng A."/>
            <person name="Brown T."/>
            <person name="Cohen L."/>
        </authorList>
    </citation>
    <scope>NUCLEOTIDE SEQUENCE</scope>
    <source>
        <strain evidence="3">NY070348D</strain>
    </source>
</reference>
<comment type="similarity">
    <text evidence="1">Belongs to the glycosyltransferase 47 family.</text>
</comment>
<name>A0A7S2RRK8_9STRA</name>
<dbReference type="InterPro" id="IPR040911">
    <property type="entry name" value="Exostosin_GT47"/>
</dbReference>
<dbReference type="Pfam" id="PF03016">
    <property type="entry name" value="Exostosin_GT47"/>
    <property type="match status" value="1"/>
</dbReference>
<evidence type="ECO:0000259" key="2">
    <source>
        <dbReference type="Pfam" id="PF03016"/>
    </source>
</evidence>
<proteinExistence type="inferred from homology"/>
<sequence length="448" mass="51393">MGNKRPRASRCDRRASWYLGAASVCFFVCFKILGGVNVGDDVESTVFSTTNSLVQAVNETLTAPDPGIFVVEKFKIYVPDWRSEDTQKQWPCLKTTMEKMFAGKKNEDKWLHGDGSYFEVHYLLYEMLLQSRFRVDSISDADCVFIPVNEVFECPDDVEIEVGVVQWVKHVVSRKKPEALLFVVSPHAANFWELFQVYNRELLAHRVWYFSTFNFDQKLVALNTYNTMIPPIPLPSLVRSWSDCSLTTTGCPSADQRGIDFYFQGSSRRDPVRIGLIKLFNTSSRIGRGTSIVGGKTSSKLHQLKLMQSRYCFAPRGDNPFSQHFTNAIAAGCVPVVVSDFLRLFDWSPGLPLLEFVVRLPEHMFTEESKYRETEAYLDRLANDHHAYSLRVASLLKYREYFIPGYGVPFNTNTTMPFRSNEKYQLAFVQSLQRAYLSHRGEVKGHFR</sequence>
<dbReference type="PANTHER" id="PTHR11062">
    <property type="entry name" value="EXOSTOSIN HEPARAN SULFATE GLYCOSYLTRANSFERASE -RELATED"/>
    <property type="match status" value="1"/>
</dbReference>
<dbReference type="InterPro" id="IPR004263">
    <property type="entry name" value="Exostosin"/>
</dbReference>
<evidence type="ECO:0000313" key="3">
    <source>
        <dbReference type="EMBL" id="CAD9678705.1"/>
    </source>
</evidence>
<dbReference type="GO" id="GO:0016757">
    <property type="term" value="F:glycosyltransferase activity"/>
    <property type="evidence" value="ECO:0007669"/>
    <property type="project" value="InterPro"/>
</dbReference>
<protein>
    <recommendedName>
        <fullName evidence="2">Exostosin GT47 domain-containing protein</fullName>
    </recommendedName>
</protein>
<feature type="domain" description="Exostosin GT47" evidence="2">
    <location>
        <begin position="73"/>
        <end position="344"/>
    </location>
</feature>
<dbReference type="EMBL" id="HBHK01010019">
    <property type="protein sequence ID" value="CAD9678705.1"/>
    <property type="molecule type" value="Transcribed_RNA"/>
</dbReference>
<evidence type="ECO:0000256" key="1">
    <source>
        <dbReference type="ARBA" id="ARBA00010271"/>
    </source>
</evidence>
<accession>A0A7S2RRK8</accession>
<dbReference type="PANTHER" id="PTHR11062:SF281">
    <property type="entry name" value="EXOSTOSIN-LIKE 2"/>
    <property type="match status" value="1"/>
</dbReference>
<gene>
    <name evidence="3" type="ORF">QSP1433_LOCUS6280</name>
</gene>